<evidence type="ECO:0000313" key="2">
    <source>
        <dbReference type="Proteomes" id="UP001321582"/>
    </source>
</evidence>
<evidence type="ECO:0000313" key="1">
    <source>
        <dbReference type="EMBL" id="BDU49471.1"/>
    </source>
</evidence>
<proteinExistence type="predicted"/>
<dbReference type="AlphaFoldDB" id="A0AAU9DU81"/>
<reference evidence="1 2" key="1">
    <citation type="submission" date="2022-11" db="EMBL/GenBank/DDBJ databases">
        <title>Haliovirga abyssi gen. nov., sp. nov., a mesophilic fermentative bacterium isolated from the Iheya North hydrothermal field and the proposal of Haliovirgaceae fam. nov.</title>
        <authorList>
            <person name="Miyazaki U."/>
            <person name="Tame A."/>
            <person name="Miyazaki J."/>
            <person name="Takai K."/>
            <person name="Sawayama S."/>
            <person name="Kitajima M."/>
            <person name="Okamoto A."/>
            <person name="Nakagawa S."/>
        </authorList>
    </citation>
    <scope>NUCLEOTIDE SEQUENCE [LARGE SCALE GENOMIC DNA]</scope>
    <source>
        <strain evidence="1 2">IC12</strain>
    </source>
</reference>
<dbReference type="KEGG" id="haby:HLVA_00400"/>
<sequence length="44" mass="4746">MWEKRGGVIGDNILIVAVSTITEGVSEVKEGYLNILVQDIKGSI</sequence>
<keyword evidence="2" id="KW-1185">Reference proteome</keyword>
<organism evidence="1 2">
    <name type="scientific">Haliovirga abyssi</name>
    <dbReference type="NCBI Taxonomy" id="2996794"/>
    <lineage>
        <taxon>Bacteria</taxon>
        <taxon>Fusobacteriati</taxon>
        <taxon>Fusobacteriota</taxon>
        <taxon>Fusobacteriia</taxon>
        <taxon>Fusobacteriales</taxon>
        <taxon>Haliovirgaceae</taxon>
        <taxon>Haliovirga</taxon>
    </lineage>
</organism>
<name>A0AAU9DU81_9FUSO</name>
<protein>
    <submittedName>
        <fullName evidence="1">Uncharacterized protein</fullName>
    </submittedName>
</protein>
<gene>
    <name evidence="1" type="ORF">HLVA_00400</name>
</gene>
<dbReference type="Proteomes" id="UP001321582">
    <property type="component" value="Chromosome"/>
</dbReference>
<accession>A0AAU9DU81</accession>
<dbReference type="EMBL" id="AP027059">
    <property type="protein sequence ID" value="BDU49471.1"/>
    <property type="molecule type" value="Genomic_DNA"/>
</dbReference>